<evidence type="ECO:0000256" key="13">
    <source>
        <dbReference type="PROSITE-ProRule" id="PRU10141"/>
    </source>
</evidence>
<dbReference type="InterPro" id="IPR000719">
    <property type="entry name" value="Prot_kinase_dom"/>
</dbReference>
<dbReference type="InterPro" id="IPR001245">
    <property type="entry name" value="Ser-Thr/Tyr_kinase_cat_dom"/>
</dbReference>
<dbReference type="STRING" id="105231.A0A1Y1IL93"/>
<dbReference type="FunFam" id="1.10.510.10:FF:000146">
    <property type="entry name" value="LRR receptor-like serine/threonine-protein kinase IOS1"/>
    <property type="match status" value="1"/>
</dbReference>
<evidence type="ECO:0000256" key="14">
    <source>
        <dbReference type="SAM" id="Phobius"/>
    </source>
</evidence>
<evidence type="ECO:0000256" key="6">
    <source>
        <dbReference type="ARBA" id="ARBA00022679"/>
    </source>
</evidence>
<keyword evidence="17" id="KW-1185">Reference proteome</keyword>
<dbReference type="Pfam" id="PF07714">
    <property type="entry name" value="PK_Tyr_Ser-Thr"/>
    <property type="match status" value="1"/>
</dbReference>
<evidence type="ECO:0000256" key="8">
    <source>
        <dbReference type="ARBA" id="ARBA00022741"/>
    </source>
</evidence>
<gene>
    <name evidence="16" type="ORF">KFL_005750020</name>
</gene>
<dbReference type="InterPro" id="IPR011009">
    <property type="entry name" value="Kinase-like_dom_sf"/>
</dbReference>
<keyword evidence="4" id="KW-0964">Secreted</keyword>
<dbReference type="InterPro" id="IPR017441">
    <property type="entry name" value="Protein_kinase_ATP_BS"/>
</dbReference>
<dbReference type="PROSITE" id="PS00108">
    <property type="entry name" value="PROTEIN_KINASE_ST"/>
    <property type="match status" value="1"/>
</dbReference>
<dbReference type="PROSITE" id="PS00107">
    <property type="entry name" value="PROTEIN_KINASE_ATP"/>
    <property type="match status" value="1"/>
</dbReference>
<dbReference type="InterPro" id="IPR011050">
    <property type="entry name" value="Pectin_lyase_fold/virulence"/>
</dbReference>
<evidence type="ECO:0000256" key="5">
    <source>
        <dbReference type="ARBA" id="ARBA00022527"/>
    </source>
</evidence>
<dbReference type="PROSITE" id="PS50011">
    <property type="entry name" value="PROTEIN_KINASE_DOM"/>
    <property type="match status" value="1"/>
</dbReference>
<feature type="transmembrane region" description="Helical" evidence="14">
    <location>
        <begin position="15"/>
        <end position="33"/>
    </location>
</feature>
<protein>
    <submittedName>
        <fullName evidence="16">Serine-threonine/tyrosine-protein kinase catalytic domain containing protein</fullName>
    </submittedName>
</protein>
<feature type="domain" description="Protein kinase" evidence="15">
    <location>
        <begin position="522"/>
        <end position="793"/>
    </location>
</feature>
<dbReference type="InterPro" id="IPR003368">
    <property type="entry name" value="POMP_repeat"/>
</dbReference>
<feature type="binding site" evidence="13">
    <location>
        <position position="550"/>
    </location>
    <ligand>
        <name>ATP</name>
        <dbReference type="ChEBI" id="CHEBI:30616"/>
    </ligand>
</feature>
<evidence type="ECO:0000259" key="15">
    <source>
        <dbReference type="PROSITE" id="PS50011"/>
    </source>
</evidence>
<dbReference type="NCBIfam" id="TIGR01376">
    <property type="entry name" value="POMP_repeat"/>
    <property type="match status" value="1"/>
</dbReference>
<keyword evidence="11 14" id="KW-0472">Membrane</keyword>
<keyword evidence="12" id="KW-0998">Cell outer membrane</keyword>
<dbReference type="GO" id="GO:0005576">
    <property type="term" value="C:extracellular region"/>
    <property type="evidence" value="ECO:0007669"/>
    <property type="project" value="UniProtKB-SubCell"/>
</dbReference>
<evidence type="ECO:0000256" key="10">
    <source>
        <dbReference type="ARBA" id="ARBA00022840"/>
    </source>
</evidence>
<keyword evidence="8 13" id="KW-0547">Nucleotide-binding</keyword>
<comment type="subcellular location">
    <subcellularLocation>
        <location evidence="1">Cell envelope</location>
    </subcellularLocation>
    <subcellularLocation>
        <location evidence="2">Cell outer membrane</location>
    </subcellularLocation>
    <subcellularLocation>
        <location evidence="3">Secreted</location>
    </subcellularLocation>
</comment>
<dbReference type="Gene3D" id="3.30.200.20">
    <property type="entry name" value="Phosphorylase Kinase, domain 1"/>
    <property type="match status" value="1"/>
</dbReference>
<keyword evidence="5" id="KW-0723">Serine/threonine-protein kinase</keyword>
<dbReference type="PANTHER" id="PTHR47989:SF62">
    <property type="entry name" value="OS05G0423500 PROTEIN"/>
    <property type="match status" value="1"/>
</dbReference>
<dbReference type="PANTHER" id="PTHR47989">
    <property type="entry name" value="OS01G0750732 PROTEIN"/>
    <property type="match status" value="1"/>
</dbReference>
<sequence length="865" mass="90421">MEAVEMVGKASRRGWYNVVVALVMYMSAGIAAVDGACTGVLDAEGLVSALATSTPGTLVTVCGDIQVTSTIKISQSISIEGQCPYPGCRIFSNAGIGTGVQLFQTGNGLGTVTFRNLWLDGGFSQPTFNSAAGYCPGGLTNFNGGAISTGPGTNLVADSVVFTSNSACAGGGAVNAGSNATISNCLFLNNTAMYGGGLSVTTGAALTIRNSNFSYNSARDRGSALWLYQSQQARIQGSLFMYNRALGFGGGAVVAFSDDNPGKYDSTIIIAGNTFANNTSPVGGGAILNHYSGNMFIIGNLFVQNYATAGGAIYLDHGTTTVGSPNTFLRNQADGNGPANLYTQGNASSTRFCPSLTAVPTGVGTDGGTGSPIQSCALVDCTVHNPCDPLATCDPAVTGLAIGCTCPASAAGSGFICDAALRVMSVGSGSTFTVPPAFNLAYGGNVSNIAFVLGPSPTGKKKRKNVLPTVLEEPKKLLTDSRWSGARPSTAASDREQQANKALGRNWRRFTYAELSHATGGFSRQALLGEGAFGQVYLATLPDGTKLAVKQLKDGGKDLAAREWLGELDALGRVRHRNLVSLRGYCVTDHDCFLVLDYAENGNLDSALRSESKPALDWDTRLNIAIGAARGLSYLHNDTDPPILHRDIKSANILLDSKMQAQVADFGLAKLIADESDNQSTMVRGTYGYLAPEMVYTGRVTTKSDVYSFGVVLLELATGLRALESLADGGKQNLVEAVSRNRNRLLVTVDPKLNHQFSPEAATRFITIALSCVARDDSVRPDMSDVLRGLESLAKGGPVSDVELPYQDSTINDSGEWFAASSRAGSGSELSGASSLLSHSTWSEPYGPSGSSSINYQMTMIHEGR</sequence>
<evidence type="ECO:0000256" key="9">
    <source>
        <dbReference type="ARBA" id="ARBA00022777"/>
    </source>
</evidence>
<name>A0A1Y1IL93_KLENI</name>
<evidence type="ECO:0000256" key="2">
    <source>
        <dbReference type="ARBA" id="ARBA00004442"/>
    </source>
</evidence>
<keyword evidence="7" id="KW-0732">Signal</keyword>
<dbReference type="AlphaFoldDB" id="A0A1Y1IL93"/>
<proteinExistence type="predicted"/>
<dbReference type="Gene3D" id="1.10.510.10">
    <property type="entry name" value="Transferase(Phosphotransferase) domain 1"/>
    <property type="match status" value="1"/>
</dbReference>
<reference evidence="16 17" key="1">
    <citation type="journal article" date="2014" name="Nat. Commun.">
        <title>Klebsormidium flaccidum genome reveals primary factors for plant terrestrial adaptation.</title>
        <authorList>
            <person name="Hori K."/>
            <person name="Maruyama F."/>
            <person name="Fujisawa T."/>
            <person name="Togashi T."/>
            <person name="Yamamoto N."/>
            <person name="Seo M."/>
            <person name="Sato S."/>
            <person name="Yamada T."/>
            <person name="Mori H."/>
            <person name="Tajima N."/>
            <person name="Moriyama T."/>
            <person name="Ikeuchi M."/>
            <person name="Watanabe M."/>
            <person name="Wada H."/>
            <person name="Kobayashi K."/>
            <person name="Saito M."/>
            <person name="Masuda T."/>
            <person name="Sasaki-Sekimoto Y."/>
            <person name="Mashiguchi K."/>
            <person name="Awai K."/>
            <person name="Shimojima M."/>
            <person name="Masuda S."/>
            <person name="Iwai M."/>
            <person name="Nobusawa T."/>
            <person name="Narise T."/>
            <person name="Kondo S."/>
            <person name="Saito H."/>
            <person name="Sato R."/>
            <person name="Murakawa M."/>
            <person name="Ihara Y."/>
            <person name="Oshima-Yamada Y."/>
            <person name="Ohtaka K."/>
            <person name="Satoh M."/>
            <person name="Sonobe K."/>
            <person name="Ishii M."/>
            <person name="Ohtani R."/>
            <person name="Kanamori-Sato M."/>
            <person name="Honoki R."/>
            <person name="Miyazaki D."/>
            <person name="Mochizuki H."/>
            <person name="Umetsu J."/>
            <person name="Higashi K."/>
            <person name="Shibata D."/>
            <person name="Kamiya Y."/>
            <person name="Sato N."/>
            <person name="Nakamura Y."/>
            <person name="Tabata S."/>
            <person name="Ida S."/>
            <person name="Kurokawa K."/>
            <person name="Ohta H."/>
        </authorList>
    </citation>
    <scope>NUCLEOTIDE SEQUENCE [LARGE SCALE GENOMIC DNA]</scope>
    <source>
        <strain evidence="16 17">NIES-2285</strain>
    </source>
</reference>
<evidence type="ECO:0000313" key="16">
    <source>
        <dbReference type="EMBL" id="GAQ89901.1"/>
    </source>
</evidence>
<evidence type="ECO:0000256" key="3">
    <source>
        <dbReference type="ARBA" id="ARBA00004613"/>
    </source>
</evidence>
<evidence type="ECO:0000256" key="7">
    <source>
        <dbReference type="ARBA" id="ARBA00022729"/>
    </source>
</evidence>
<dbReference type="GO" id="GO:0004674">
    <property type="term" value="F:protein serine/threonine kinase activity"/>
    <property type="evidence" value="ECO:0007669"/>
    <property type="project" value="UniProtKB-KW"/>
</dbReference>
<dbReference type="SMART" id="SM00220">
    <property type="entry name" value="S_TKc"/>
    <property type="match status" value="1"/>
</dbReference>
<dbReference type="InterPro" id="IPR008271">
    <property type="entry name" value="Ser/Thr_kinase_AS"/>
</dbReference>
<evidence type="ECO:0000256" key="1">
    <source>
        <dbReference type="ARBA" id="ARBA00004196"/>
    </source>
</evidence>
<keyword evidence="14" id="KW-1133">Transmembrane helix</keyword>
<keyword evidence="10 13" id="KW-0067">ATP-binding</keyword>
<keyword evidence="6" id="KW-0808">Transferase</keyword>
<dbReference type="EMBL" id="DF237524">
    <property type="protein sequence ID" value="GAQ89901.1"/>
    <property type="molecule type" value="Genomic_DNA"/>
</dbReference>
<dbReference type="CDD" id="cd14066">
    <property type="entry name" value="STKc_IRAK"/>
    <property type="match status" value="1"/>
</dbReference>
<keyword evidence="9 16" id="KW-0418">Kinase</keyword>
<evidence type="ECO:0000256" key="11">
    <source>
        <dbReference type="ARBA" id="ARBA00023136"/>
    </source>
</evidence>
<dbReference type="SUPFAM" id="SSF56112">
    <property type="entry name" value="Protein kinase-like (PK-like)"/>
    <property type="match status" value="1"/>
</dbReference>
<dbReference type="SUPFAM" id="SSF51126">
    <property type="entry name" value="Pectin lyase-like"/>
    <property type="match status" value="1"/>
</dbReference>
<evidence type="ECO:0000256" key="4">
    <source>
        <dbReference type="ARBA" id="ARBA00022525"/>
    </source>
</evidence>
<evidence type="ECO:0000313" key="17">
    <source>
        <dbReference type="Proteomes" id="UP000054558"/>
    </source>
</evidence>
<keyword evidence="14" id="KW-0812">Transmembrane</keyword>
<dbReference type="GO" id="GO:0005524">
    <property type="term" value="F:ATP binding"/>
    <property type="evidence" value="ECO:0007669"/>
    <property type="project" value="UniProtKB-UniRule"/>
</dbReference>
<organism evidence="16 17">
    <name type="scientific">Klebsormidium nitens</name>
    <name type="common">Green alga</name>
    <name type="synonym">Ulothrix nitens</name>
    <dbReference type="NCBI Taxonomy" id="105231"/>
    <lineage>
        <taxon>Eukaryota</taxon>
        <taxon>Viridiplantae</taxon>
        <taxon>Streptophyta</taxon>
        <taxon>Klebsormidiophyceae</taxon>
        <taxon>Klebsormidiales</taxon>
        <taxon>Klebsormidiaceae</taxon>
        <taxon>Klebsormidium</taxon>
    </lineage>
</organism>
<dbReference type="OrthoDB" id="679621at2759"/>
<dbReference type="Pfam" id="PF02415">
    <property type="entry name" value="Chlam_PMP"/>
    <property type="match status" value="1"/>
</dbReference>
<evidence type="ECO:0000256" key="12">
    <source>
        <dbReference type="ARBA" id="ARBA00023237"/>
    </source>
</evidence>
<accession>A0A1Y1IL93</accession>
<dbReference type="Proteomes" id="UP000054558">
    <property type="component" value="Unassembled WGS sequence"/>
</dbReference>